<dbReference type="SUPFAM" id="SSF52283">
    <property type="entry name" value="Formate/glycerate dehydrogenase catalytic domain-like"/>
    <property type="match status" value="1"/>
</dbReference>
<dbReference type="Proteomes" id="UP000515514">
    <property type="component" value="Chromosome"/>
</dbReference>
<dbReference type="Pfam" id="PF02826">
    <property type="entry name" value="2-Hacid_dh_C"/>
    <property type="match status" value="1"/>
</dbReference>
<evidence type="ECO:0000259" key="4">
    <source>
        <dbReference type="Pfam" id="PF00389"/>
    </source>
</evidence>
<dbReference type="SUPFAM" id="SSF51735">
    <property type="entry name" value="NAD(P)-binding Rossmann-fold domains"/>
    <property type="match status" value="1"/>
</dbReference>
<dbReference type="Gene3D" id="3.40.50.720">
    <property type="entry name" value="NAD(P)-binding Rossmann-like Domain"/>
    <property type="match status" value="2"/>
</dbReference>
<sequence>MKVLIYSAKPFEIPLLQEANRKKHQIDFTEVRLNSDSAMLALNYDAISLLSADDPSPNVLEKLQDFGVKYITLRSAGYDNINLRLAHKLNLKVANTPSYSPNAIAEHAIMLLLAFNRKVTMAQNQTLRYNFIIDNLIGFDLKDKIIGVMGTGKIGSVLIKILHGFDCTILANDTSSNEQLITDFNVSYISKNALAKEAEVIFICLPLTASTRYLIDKEFLSNLKKRPIIVNVARGAIVQTTEILKALDTDIISGYATDVYEHEHGIFFYDRSNDRPKDEVLHRLLHHRKTLVTPHQAFATNEALQNIAVATIKNLNAWESGIHSINELT</sequence>
<evidence type="ECO:0000313" key="6">
    <source>
        <dbReference type="EMBL" id="QNJ99083.1"/>
    </source>
</evidence>
<dbReference type="InterPro" id="IPR006139">
    <property type="entry name" value="D-isomer_2_OHA_DH_cat_dom"/>
</dbReference>
<evidence type="ECO:0000259" key="5">
    <source>
        <dbReference type="Pfam" id="PF02826"/>
    </source>
</evidence>
<evidence type="ECO:0000256" key="2">
    <source>
        <dbReference type="ARBA" id="ARBA00023027"/>
    </source>
</evidence>
<dbReference type="PANTHER" id="PTHR43026">
    <property type="entry name" value="2-HYDROXYACID DEHYDROGENASE HOMOLOG 1-RELATED"/>
    <property type="match status" value="1"/>
</dbReference>
<dbReference type="InterPro" id="IPR058205">
    <property type="entry name" value="D-LDH-like"/>
</dbReference>
<dbReference type="AlphaFoldDB" id="A0A7G8PXL7"/>
<reference evidence="6 7" key="1">
    <citation type="submission" date="2020-04" db="EMBL/GenBank/DDBJ databases">
        <title>Genome sequence of Altibacter aquimarinus strain ALE3EI.</title>
        <authorList>
            <person name="Oh H.-M."/>
            <person name="Jang D."/>
        </authorList>
    </citation>
    <scope>NUCLEOTIDE SEQUENCE [LARGE SCALE GENOMIC DNA]</scope>
    <source>
        <strain evidence="6 7">ALE3EI</strain>
    </source>
</reference>
<dbReference type="GO" id="GO:0051287">
    <property type="term" value="F:NAD binding"/>
    <property type="evidence" value="ECO:0007669"/>
    <property type="project" value="InterPro"/>
</dbReference>
<dbReference type="Pfam" id="PF00389">
    <property type="entry name" value="2-Hacid_dh"/>
    <property type="match status" value="1"/>
</dbReference>
<feature type="domain" description="D-isomer specific 2-hydroxyacid dehydrogenase catalytic" evidence="4">
    <location>
        <begin position="3"/>
        <end position="326"/>
    </location>
</feature>
<dbReference type="InterPro" id="IPR006140">
    <property type="entry name" value="D-isomer_DH_NAD-bd"/>
</dbReference>
<dbReference type="KEGG" id="alti:ALE3EI_2551"/>
<evidence type="ECO:0000256" key="1">
    <source>
        <dbReference type="ARBA" id="ARBA00005854"/>
    </source>
</evidence>
<gene>
    <name evidence="6" type="ORF">ALE3EI_2551</name>
</gene>
<feature type="domain" description="D-isomer specific 2-hydroxyacid dehydrogenase NAD-binding" evidence="5">
    <location>
        <begin position="109"/>
        <end position="297"/>
    </location>
</feature>
<comment type="similarity">
    <text evidence="1 3">Belongs to the D-isomer specific 2-hydroxyacid dehydrogenase family.</text>
</comment>
<evidence type="ECO:0000256" key="3">
    <source>
        <dbReference type="RuleBase" id="RU003719"/>
    </source>
</evidence>
<dbReference type="PANTHER" id="PTHR43026:SF1">
    <property type="entry name" value="2-HYDROXYACID DEHYDROGENASE HOMOLOG 1-RELATED"/>
    <property type="match status" value="1"/>
</dbReference>
<keyword evidence="2" id="KW-0520">NAD</keyword>
<accession>A0A7G8PXL7</accession>
<dbReference type="EMBL" id="CP052909">
    <property type="protein sequence ID" value="QNJ99083.1"/>
    <property type="molecule type" value="Genomic_DNA"/>
</dbReference>
<name>A0A7G8PXL7_9FLAO</name>
<dbReference type="GO" id="GO:0008720">
    <property type="term" value="F:D-lactate dehydrogenase (NAD+) activity"/>
    <property type="evidence" value="ECO:0007669"/>
    <property type="project" value="TreeGrafter"/>
</dbReference>
<protein>
    <submittedName>
        <fullName evidence="6">D-lactate dehydrogenase</fullName>
    </submittedName>
</protein>
<dbReference type="InterPro" id="IPR036291">
    <property type="entry name" value="NAD(P)-bd_dom_sf"/>
</dbReference>
<organism evidence="6 7">
    <name type="scientific">Constantimarinum furrinae</name>
    <dbReference type="NCBI Taxonomy" id="2562285"/>
    <lineage>
        <taxon>Bacteria</taxon>
        <taxon>Pseudomonadati</taxon>
        <taxon>Bacteroidota</taxon>
        <taxon>Flavobacteriia</taxon>
        <taxon>Flavobacteriales</taxon>
        <taxon>Flavobacteriaceae</taxon>
        <taxon>Altibacter/Constantimarinum group</taxon>
        <taxon>Constantimarinum</taxon>
    </lineage>
</organism>
<evidence type="ECO:0000313" key="7">
    <source>
        <dbReference type="Proteomes" id="UP000515514"/>
    </source>
</evidence>
<dbReference type="RefSeq" id="WP_186989278.1">
    <property type="nucleotide sequence ID" value="NZ_CP052909.1"/>
</dbReference>
<keyword evidence="3" id="KW-0560">Oxidoreductase</keyword>
<proteinExistence type="inferred from homology"/>
<keyword evidence="7" id="KW-1185">Reference proteome</keyword>